<proteinExistence type="predicted"/>
<gene>
    <name evidence="2" type="ORF">AVDCRST_MAG87-288</name>
</gene>
<accession>A0A6J4UB38</accession>
<feature type="chain" id="PRO_5026815409" description="Lipoprotein" evidence="1">
    <location>
        <begin position="35"/>
        <end position="300"/>
    </location>
</feature>
<dbReference type="AlphaFoldDB" id="A0A6J4UB38"/>
<evidence type="ECO:0008006" key="3">
    <source>
        <dbReference type="Google" id="ProtNLM"/>
    </source>
</evidence>
<dbReference type="InterPro" id="IPR006311">
    <property type="entry name" value="TAT_signal"/>
</dbReference>
<sequence length="300" mass="33138">MQARASRRRTLALGGAAGATALLPFGARSTTAVAQESTPAAAPAEGLLPENRILLYYGFPENENMGILGEMDPDALLERLNAQADEYRAADPSRPVKVGFELIASVAQASPQEDGSYIADTDKKWLDMYTEYTREKEILLFFDVQMGMRSPREDYSGLEPWLKEPHVHLAIDPEFAMRPGEVPGVNYGQITGADITEAQNFLVELAQANGIPPKVLIVHQFRLDMIEDKESVAPVPGVQLVIDEDGFGTPKEKAETYEVMIAQDPIEFHGIKLFYQQDVPLMTPAEVLAFEPTPDLIIYQ</sequence>
<organism evidence="2">
    <name type="scientific">uncultured Thermomicrobiales bacterium</name>
    <dbReference type="NCBI Taxonomy" id="1645740"/>
    <lineage>
        <taxon>Bacteria</taxon>
        <taxon>Pseudomonadati</taxon>
        <taxon>Thermomicrobiota</taxon>
        <taxon>Thermomicrobia</taxon>
        <taxon>Thermomicrobiales</taxon>
        <taxon>environmental samples</taxon>
    </lineage>
</organism>
<reference evidence="2" key="1">
    <citation type="submission" date="2020-02" db="EMBL/GenBank/DDBJ databases">
        <authorList>
            <person name="Meier V. D."/>
        </authorList>
    </citation>
    <scope>NUCLEOTIDE SEQUENCE</scope>
    <source>
        <strain evidence="2">AVDCRST_MAG87</strain>
    </source>
</reference>
<keyword evidence="1" id="KW-0732">Signal</keyword>
<evidence type="ECO:0000313" key="2">
    <source>
        <dbReference type="EMBL" id="CAA9543612.1"/>
    </source>
</evidence>
<name>A0A6J4UB38_9BACT</name>
<dbReference type="EMBL" id="CADCWJ010000076">
    <property type="protein sequence ID" value="CAA9543612.1"/>
    <property type="molecule type" value="Genomic_DNA"/>
</dbReference>
<evidence type="ECO:0000256" key="1">
    <source>
        <dbReference type="SAM" id="SignalP"/>
    </source>
</evidence>
<dbReference type="PROSITE" id="PS51318">
    <property type="entry name" value="TAT"/>
    <property type="match status" value="1"/>
</dbReference>
<protein>
    <recommendedName>
        <fullName evidence="3">Lipoprotein</fullName>
    </recommendedName>
</protein>
<feature type="signal peptide" evidence="1">
    <location>
        <begin position="1"/>
        <end position="34"/>
    </location>
</feature>